<gene>
    <name evidence="1" type="ORF">GCM10009067_36590</name>
</gene>
<dbReference type="EMBL" id="BMPD01000008">
    <property type="protein sequence ID" value="GGK80981.1"/>
    <property type="molecule type" value="Genomic_DNA"/>
</dbReference>
<dbReference type="Proteomes" id="UP000614221">
    <property type="component" value="Unassembled WGS sequence"/>
</dbReference>
<evidence type="ECO:0000313" key="1">
    <source>
        <dbReference type="EMBL" id="GGK80981.1"/>
    </source>
</evidence>
<sequence length="112" mass="12447">MPESVGGYPAKGSAWFDSRPFHFRTFAVSVAAGAGCHTRQSGPTADYPELPQPRVDYELSEIENRQCGSQWLTGSGKVRNVGWGVGWCGTSMVPISDNEGRRIKSRRWDYHI</sequence>
<dbReference type="AlphaFoldDB" id="A0A830F311"/>
<comment type="caution">
    <text evidence="1">The sequence shown here is derived from an EMBL/GenBank/DDBJ whole genome shotgun (WGS) entry which is preliminary data.</text>
</comment>
<evidence type="ECO:0000313" key="2">
    <source>
        <dbReference type="Proteomes" id="UP000614221"/>
    </source>
</evidence>
<reference evidence="1" key="1">
    <citation type="journal article" date="2014" name="Int. J. Syst. Evol. Microbiol.">
        <title>Complete genome sequence of Corynebacterium casei LMG S-19264T (=DSM 44701T), isolated from a smear-ripened cheese.</title>
        <authorList>
            <consortium name="US DOE Joint Genome Institute (JGI-PGF)"/>
            <person name="Walter F."/>
            <person name="Albersmeier A."/>
            <person name="Kalinowski J."/>
            <person name="Ruckert C."/>
        </authorList>
    </citation>
    <scope>NUCLEOTIDE SEQUENCE</scope>
    <source>
        <strain evidence="1">JCM 19018</strain>
    </source>
</reference>
<reference evidence="1" key="2">
    <citation type="submission" date="2020-09" db="EMBL/GenBank/DDBJ databases">
        <authorList>
            <person name="Sun Q."/>
            <person name="Ohkuma M."/>
        </authorList>
    </citation>
    <scope>NUCLEOTIDE SEQUENCE</scope>
    <source>
        <strain evidence="1">JCM 19018</strain>
    </source>
</reference>
<proteinExistence type="predicted"/>
<protein>
    <submittedName>
        <fullName evidence="1">Uncharacterized protein</fullName>
    </submittedName>
</protein>
<name>A0A830F311_9EURY</name>
<organism evidence="1 2">
    <name type="scientific">Haloarcula sebkhae</name>
    <dbReference type="NCBI Taxonomy" id="932660"/>
    <lineage>
        <taxon>Archaea</taxon>
        <taxon>Methanobacteriati</taxon>
        <taxon>Methanobacteriota</taxon>
        <taxon>Stenosarchaea group</taxon>
        <taxon>Halobacteria</taxon>
        <taxon>Halobacteriales</taxon>
        <taxon>Haloarculaceae</taxon>
        <taxon>Haloarcula</taxon>
    </lineage>
</organism>
<accession>A0A830F311</accession>